<dbReference type="EMBL" id="JAACJM010000012">
    <property type="protein sequence ID" value="KAF5370121.1"/>
    <property type="molecule type" value="Genomic_DNA"/>
</dbReference>
<accession>A0A8H5GSA0</accession>
<proteinExistence type="predicted"/>
<evidence type="ECO:0000313" key="3">
    <source>
        <dbReference type="Proteomes" id="UP000559256"/>
    </source>
</evidence>
<protein>
    <recommendedName>
        <fullName evidence="1">DUF6593 domain-containing protein</fullName>
    </recommendedName>
</protein>
<dbReference type="Proteomes" id="UP000559256">
    <property type="component" value="Unassembled WGS sequence"/>
</dbReference>
<name>A0A8H5GSA0_9AGAR</name>
<sequence length="183" mass="20888">MKDSQITMTSSGFTLHFSFPDTDSSENMSRTFKIYKVGDGATDASTELYRFHHPDTGLKTGLTTFHRQNLQTNIFEIAGQIDWLATYNCTVSFGVDEVHVQDLRKRKNSGSRSRRFKASGAEYKWKIAENDEGLLCVDSSGKNVATWSHQNHNLWISEKGELVLDRITVTCFLNLWFKQHGAW</sequence>
<evidence type="ECO:0000259" key="1">
    <source>
        <dbReference type="Pfam" id="PF20236"/>
    </source>
</evidence>
<evidence type="ECO:0000313" key="2">
    <source>
        <dbReference type="EMBL" id="KAF5370121.1"/>
    </source>
</evidence>
<reference evidence="2 3" key="1">
    <citation type="journal article" date="2020" name="ISME J.">
        <title>Uncovering the hidden diversity of litter-decomposition mechanisms in mushroom-forming fungi.</title>
        <authorList>
            <person name="Floudas D."/>
            <person name="Bentzer J."/>
            <person name="Ahren D."/>
            <person name="Johansson T."/>
            <person name="Persson P."/>
            <person name="Tunlid A."/>
        </authorList>
    </citation>
    <scope>NUCLEOTIDE SEQUENCE [LARGE SCALE GENOMIC DNA]</scope>
    <source>
        <strain evidence="2 3">CBS 291.85</strain>
    </source>
</reference>
<dbReference type="InterPro" id="IPR046528">
    <property type="entry name" value="DUF6593"/>
</dbReference>
<dbReference type="Pfam" id="PF20236">
    <property type="entry name" value="DUF6593"/>
    <property type="match status" value="1"/>
</dbReference>
<dbReference type="OrthoDB" id="3132420at2759"/>
<dbReference type="AlphaFoldDB" id="A0A8H5GSA0"/>
<gene>
    <name evidence="2" type="ORF">D9758_001222</name>
</gene>
<comment type="caution">
    <text evidence="2">The sequence shown here is derived from an EMBL/GenBank/DDBJ whole genome shotgun (WGS) entry which is preliminary data.</text>
</comment>
<organism evidence="2 3">
    <name type="scientific">Tetrapyrgos nigripes</name>
    <dbReference type="NCBI Taxonomy" id="182062"/>
    <lineage>
        <taxon>Eukaryota</taxon>
        <taxon>Fungi</taxon>
        <taxon>Dikarya</taxon>
        <taxon>Basidiomycota</taxon>
        <taxon>Agaricomycotina</taxon>
        <taxon>Agaricomycetes</taxon>
        <taxon>Agaricomycetidae</taxon>
        <taxon>Agaricales</taxon>
        <taxon>Marasmiineae</taxon>
        <taxon>Marasmiaceae</taxon>
        <taxon>Tetrapyrgos</taxon>
    </lineage>
</organism>
<keyword evidence="3" id="KW-1185">Reference proteome</keyword>
<feature type="domain" description="DUF6593" evidence="1">
    <location>
        <begin position="43"/>
        <end position="157"/>
    </location>
</feature>